<comment type="caution">
    <text evidence="3">The sequence shown here is derived from an EMBL/GenBank/DDBJ whole genome shotgun (WGS) entry which is preliminary data.</text>
</comment>
<dbReference type="Proteomes" id="UP000483379">
    <property type="component" value="Unassembled WGS sequence"/>
</dbReference>
<organism evidence="3 4">
    <name type="scientific">Thiorhodococcus minor</name>
    <dbReference type="NCBI Taxonomy" id="57489"/>
    <lineage>
        <taxon>Bacteria</taxon>
        <taxon>Pseudomonadati</taxon>
        <taxon>Pseudomonadota</taxon>
        <taxon>Gammaproteobacteria</taxon>
        <taxon>Chromatiales</taxon>
        <taxon>Chromatiaceae</taxon>
        <taxon>Thiorhodococcus</taxon>
    </lineage>
</organism>
<dbReference type="SUPFAM" id="SSF51735">
    <property type="entry name" value="NAD(P)-binding Rossmann-fold domains"/>
    <property type="match status" value="1"/>
</dbReference>
<dbReference type="PRINTS" id="PR00081">
    <property type="entry name" value="GDHRDH"/>
</dbReference>
<dbReference type="InterPro" id="IPR036291">
    <property type="entry name" value="NAD(P)-bd_dom_sf"/>
</dbReference>
<dbReference type="PROSITE" id="PS00061">
    <property type="entry name" value="ADH_SHORT"/>
    <property type="match status" value="1"/>
</dbReference>
<gene>
    <name evidence="3" type="ORF">G3446_24240</name>
</gene>
<dbReference type="InterPro" id="IPR020904">
    <property type="entry name" value="Sc_DH/Rdtase_CS"/>
</dbReference>
<evidence type="ECO:0000256" key="1">
    <source>
        <dbReference type="ARBA" id="ARBA00006484"/>
    </source>
</evidence>
<dbReference type="PANTHER" id="PTHR42760:SF135">
    <property type="entry name" value="BLL7886 PROTEIN"/>
    <property type="match status" value="1"/>
</dbReference>
<dbReference type="CDD" id="cd05233">
    <property type="entry name" value="SDR_c"/>
    <property type="match status" value="1"/>
</dbReference>
<dbReference type="RefSeq" id="WP_164456176.1">
    <property type="nucleotide sequence ID" value="NZ_JAAIJQ010000125.1"/>
</dbReference>
<evidence type="ECO:0000313" key="3">
    <source>
        <dbReference type="EMBL" id="NEV64937.1"/>
    </source>
</evidence>
<dbReference type="PANTHER" id="PTHR42760">
    <property type="entry name" value="SHORT-CHAIN DEHYDROGENASES/REDUCTASES FAMILY MEMBER"/>
    <property type="match status" value="1"/>
</dbReference>
<evidence type="ECO:0000313" key="4">
    <source>
        <dbReference type="Proteomes" id="UP000483379"/>
    </source>
</evidence>
<dbReference type="FunFam" id="3.40.50.720:FF:000084">
    <property type="entry name" value="Short-chain dehydrogenase reductase"/>
    <property type="match status" value="1"/>
</dbReference>
<dbReference type="GO" id="GO:0016616">
    <property type="term" value="F:oxidoreductase activity, acting on the CH-OH group of donors, NAD or NADP as acceptor"/>
    <property type="evidence" value="ECO:0007669"/>
    <property type="project" value="TreeGrafter"/>
</dbReference>
<protein>
    <submittedName>
        <fullName evidence="3">SDR family oxidoreductase</fullName>
    </submittedName>
</protein>
<dbReference type="Pfam" id="PF00106">
    <property type="entry name" value="adh_short"/>
    <property type="match status" value="1"/>
</dbReference>
<dbReference type="GO" id="GO:0030497">
    <property type="term" value="P:fatty acid elongation"/>
    <property type="evidence" value="ECO:0007669"/>
    <property type="project" value="TreeGrafter"/>
</dbReference>
<accession>A0A6M0K8A9</accession>
<dbReference type="AlphaFoldDB" id="A0A6M0K8A9"/>
<keyword evidence="4" id="KW-1185">Reference proteome</keyword>
<evidence type="ECO:0000256" key="2">
    <source>
        <dbReference type="RuleBase" id="RU000363"/>
    </source>
</evidence>
<dbReference type="PRINTS" id="PR00080">
    <property type="entry name" value="SDRFAMILY"/>
</dbReference>
<proteinExistence type="inferred from homology"/>
<dbReference type="InterPro" id="IPR002347">
    <property type="entry name" value="SDR_fam"/>
</dbReference>
<sequence>MNQLAGRILIITGAAGNLGRATAKTFAAAGATLALVDRDPRALQQLQDELPTGSAFATFALDLLDPRQPVELGKEVRSSLGQIYGLVNIAGGFAMGPTVDETTPEDWDAMLSLNLRTALNCARAVIPHLREAGAGRIVNVSARAATRGAANMAPYCVSKAAIVTLTESLAEELKHAGITANCILPGTLDTPQNRAAMPQQDRSTWVSPDAVADVILFLASHSARCVTGAAIPVYGRS</sequence>
<name>A0A6M0K8A9_9GAMM</name>
<dbReference type="Gene3D" id="3.40.50.720">
    <property type="entry name" value="NAD(P)-binding Rossmann-like Domain"/>
    <property type="match status" value="1"/>
</dbReference>
<comment type="similarity">
    <text evidence="1 2">Belongs to the short-chain dehydrogenases/reductases (SDR) family.</text>
</comment>
<reference evidence="3 4" key="1">
    <citation type="submission" date="2020-02" db="EMBL/GenBank/DDBJ databases">
        <title>Genome sequences of Thiorhodococcus mannitoliphagus and Thiorhodococcus minor, purple sulfur photosynthetic bacteria in the gammaproteobacterial family, Chromatiaceae.</title>
        <authorList>
            <person name="Aviles F.A."/>
            <person name="Meyer T.E."/>
            <person name="Kyndt J.A."/>
        </authorList>
    </citation>
    <scope>NUCLEOTIDE SEQUENCE [LARGE SCALE GENOMIC DNA]</scope>
    <source>
        <strain evidence="3 4">DSM 11518</strain>
    </source>
</reference>
<dbReference type="EMBL" id="JAAIJQ010000125">
    <property type="protein sequence ID" value="NEV64937.1"/>
    <property type="molecule type" value="Genomic_DNA"/>
</dbReference>